<dbReference type="KEGG" id="lel:PVL30_003501"/>
<proteinExistence type="predicted"/>
<dbReference type="AlphaFoldDB" id="A5DZ65"/>
<keyword evidence="2" id="KW-1185">Reference proteome</keyword>
<evidence type="ECO:0008006" key="3">
    <source>
        <dbReference type="Google" id="ProtNLM"/>
    </source>
</evidence>
<dbReference type="GeneID" id="5233531"/>
<reference evidence="1 2" key="1">
    <citation type="journal article" date="2009" name="Nature">
        <title>Evolution of pathogenicity and sexual reproduction in eight Candida genomes.</title>
        <authorList>
            <person name="Butler G."/>
            <person name="Rasmussen M.D."/>
            <person name="Lin M.F."/>
            <person name="Santos M.A."/>
            <person name="Sakthikumar S."/>
            <person name="Munro C.A."/>
            <person name="Rheinbay E."/>
            <person name="Grabherr M."/>
            <person name="Forche A."/>
            <person name="Reedy J.L."/>
            <person name="Agrafioti I."/>
            <person name="Arnaud M.B."/>
            <person name="Bates S."/>
            <person name="Brown A.J."/>
            <person name="Brunke S."/>
            <person name="Costanzo M.C."/>
            <person name="Fitzpatrick D.A."/>
            <person name="de Groot P.W."/>
            <person name="Harris D."/>
            <person name="Hoyer L.L."/>
            <person name="Hube B."/>
            <person name="Klis F.M."/>
            <person name="Kodira C."/>
            <person name="Lennard N."/>
            <person name="Logue M.E."/>
            <person name="Martin R."/>
            <person name="Neiman A.M."/>
            <person name="Nikolaou E."/>
            <person name="Quail M.A."/>
            <person name="Quinn J."/>
            <person name="Santos M.C."/>
            <person name="Schmitzberger F.F."/>
            <person name="Sherlock G."/>
            <person name="Shah P."/>
            <person name="Silverstein K.A."/>
            <person name="Skrzypek M.S."/>
            <person name="Soll D."/>
            <person name="Staggs R."/>
            <person name="Stansfield I."/>
            <person name="Stumpf M.P."/>
            <person name="Sudbery P.E."/>
            <person name="Srikantha T."/>
            <person name="Zeng Q."/>
            <person name="Berman J."/>
            <person name="Berriman M."/>
            <person name="Heitman J."/>
            <person name="Gow N.A."/>
            <person name="Lorenz M.C."/>
            <person name="Birren B.W."/>
            <person name="Kellis M."/>
            <person name="Cuomo C.A."/>
        </authorList>
    </citation>
    <scope>NUCLEOTIDE SEQUENCE [LARGE SCALE GENOMIC DNA]</scope>
    <source>
        <strain evidence="2">ATCC 11503 / BCRC 21390 / CBS 2605 / JCM 1781 / NBRC 1676 / NRRL YB-4239</strain>
    </source>
</reference>
<protein>
    <recommendedName>
        <fullName evidence="3">Cleavage/polyadenylation specificity factor A subunit C-terminal domain-containing protein</fullName>
    </recommendedName>
</protein>
<evidence type="ECO:0000313" key="1">
    <source>
        <dbReference type="EMBL" id="EDK44473.1"/>
    </source>
</evidence>
<dbReference type="OrthoDB" id="433457at2759"/>
<name>A5DZ65_LODEL</name>
<dbReference type="Proteomes" id="UP000001996">
    <property type="component" value="Unassembled WGS sequence"/>
</dbReference>
<sequence length="631" mass="71175">MEHNQAMIYQYDIVEKPTFLRFLLESSEAEEQVSFVDICRLKGKLCVLITFSSGRIELWLEIDEQHKGRKLSLVCKKLISQGVYSAALVVRSLQYGCNAKLFLIDVFILCTYGSIQQLVVEVDLTNNTAVVVDNGKLQLQSREPYRIKKLFNKLVLYNSQFLVLPYFNKLLEIYEYSLIQKPNTTDVVFLDTDSKSLNKSRILITFATGLVEVADIIYKNQNEKLVEQHSLHLQKLFVKCMTLPMSRYMIALSYDKNSGQNMQAELLLIDSQTFVVLDSFKLENTPGVADMCLLEEGPLEVPNKCKADFITLSSLEESPISMFCVRDLKIKLVEKCAIKGLRLNKNVQLQNISALKNDKKEHRQFELDDQMQDVQDVQDPNCITFVISGTVVFTVLLAYDGSRYIWELGQDLFSMPTYAIGHVSLYPLIIAADAVAGLCSFTLNSLRHQEPLHHQDLEREYLTSIALTGLNGGNANHYVITGDTLGYIRISNKRSSERVGAKFCVMASSPINVIVPLSGERHGIVSDLALIGTSSGGIYLLSEITDKFNKPFSDHALAALVEFGTEIGVQKIIGENFQQTDESILSKEIINISAVKLFLERYKTEPKLHSQYREVIKLIPDLQKLVQSCAV</sequence>
<gene>
    <name evidence="1" type="ORF">LELG_02652</name>
</gene>
<dbReference type="HOGENOM" id="CLU_433498_0_0_1"/>
<dbReference type="EMBL" id="CH981526">
    <property type="protein sequence ID" value="EDK44473.1"/>
    <property type="molecule type" value="Genomic_DNA"/>
</dbReference>
<organism evidence="1 2">
    <name type="scientific">Lodderomyces elongisporus (strain ATCC 11503 / CBS 2605 / JCM 1781 / NBRC 1676 / NRRL YB-4239)</name>
    <name type="common">Yeast</name>
    <name type="synonym">Saccharomyces elongisporus</name>
    <dbReference type="NCBI Taxonomy" id="379508"/>
    <lineage>
        <taxon>Eukaryota</taxon>
        <taxon>Fungi</taxon>
        <taxon>Dikarya</taxon>
        <taxon>Ascomycota</taxon>
        <taxon>Saccharomycotina</taxon>
        <taxon>Pichiomycetes</taxon>
        <taxon>Debaryomycetaceae</taxon>
        <taxon>Candida/Lodderomyces clade</taxon>
        <taxon>Lodderomyces</taxon>
    </lineage>
</organism>
<accession>A5DZ65</accession>
<evidence type="ECO:0000313" key="2">
    <source>
        <dbReference type="Proteomes" id="UP000001996"/>
    </source>
</evidence>
<dbReference type="InParanoid" id="A5DZ65"/>